<feature type="transmembrane region" description="Helical" evidence="8">
    <location>
        <begin position="21"/>
        <end position="45"/>
    </location>
</feature>
<dbReference type="InterPro" id="IPR002130">
    <property type="entry name" value="Cyclophilin-type_PPIase_dom"/>
</dbReference>
<feature type="domain" description="PPIase cyclophilin-type" evidence="9">
    <location>
        <begin position="99"/>
        <end position="241"/>
    </location>
</feature>
<comment type="function">
    <text evidence="2 7">PPIases accelerate the folding of proteins. It catalyzes the cis-trans isomerization of proline imidic peptide bonds in oligopeptides.</text>
</comment>
<dbReference type="PROSITE" id="PS50072">
    <property type="entry name" value="CSA_PPIASE_2"/>
    <property type="match status" value="1"/>
</dbReference>
<name>A0A2P5CV68_PARAD</name>
<keyword evidence="8" id="KW-0472">Membrane</keyword>
<protein>
    <recommendedName>
        <fullName evidence="7">Peptidyl-prolyl cis-trans isomerase</fullName>
        <shortName evidence="7">PPIase</shortName>
        <ecNumber evidence="7">5.2.1.8</ecNumber>
    </recommendedName>
</protein>
<evidence type="ECO:0000256" key="2">
    <source>
        <dbReference type="ARBA" id="ARBA00002388"/>
    </source>
</evidence>
<dbReference type="Proteomes" id="UP000237105">
    <property type="component" value="Unassembled WGS sequence"/>
</dbReference>
<keyword evidence="4" id="KW-0809">Transit peptide</keyword>
<keyword evidence="6" id="KW-0143">Chaperone</keyword>
<dbReference type="Gene3D" id="2.40.100.10">
    <property type="entry name" value="Cyclophilin-like"/>
    <property type="match status" value="1"/>
</dbReference>
<dbReference type="STRING" id="3476.A0A2P5CV68"/>
<sequence length="245" mass="27456">MARIKPQALLLQSKKKKGPTRISVTTIILCNLLVVLIVLCFFGTYRHWSRRSLEQGGAGLSNYEDTDAFVGSKKYESDSFSDSKKYDLPGYAMIKTSKGYIIVELYKDGSPEIVDRFLDLCQKGYFKGMAFSHVIKNYVIHGGNSQGLGAAEDWISKGKLHSELITSPKHEAFMLGTSKTKHDNKGFELFITTAPIPDLNEKLTVFGRVIKGEDVVQEIEEVDTDEHYQPKSNIGIIDVALKREI</sequence>
<evidence type="ECO:0000313" key="10">
    <source>
        <dbReference type="EMBL" id="PON64963.1"/>
    </source>
</evidence>
<keyword evidence="8" id="KW-0812">Transmembrane</keyword>
<keyword evidence="5 7" id="KW-0697">Rotamase</keyword>
<dbReference type="CDD" id="cd00317">
    <property type="entry name" value="cyclophilin"/>
    <property type="match status" value="1"/>
</dbReference>
<keyword evidence="8" id="KW-1133">Transmembrane helix</keyword>
<evidence type="ECO:0000256" key="4">
    <source>
        <dbReference type="ARBA" id="ARBA00022946"/>
    </source>
</evidence>
<organism evidence="10 11">
    <name type="scientific">Parasponia andersonii</name>
    <name type="common">Sponia andersonii</name>
    <dbReference type="NCBI Taxonomy" id="3476"/>
    <lineage>
        <taxon>Eukaryota</taxon>
        <taxon>Viridiplantae</taxon>
        <taxon>Streptophyta</taxon>
        <taxon>Embryophyta</taxon>
        <taxon>Tracheophyta</taxon>
        <taxon>Spermatophyta</taxon>
        <taxon>Magnoliopsida</taxon>
        <taxon>eudicotyledons</taxon>
        <taxon>Gunneridae</taxon>
        <taxon>Pentapetalae</taxon>
        <taxon>rosids</taxon>
        <taxon>fabids</taxon>
        <taxon>Rosales</taxon>
        <taxon>Cannabaceae</taxon>
        <taxon>Parasponia</taxon>
    </lineage>
</organism>
<dbReference type="SUPFAM" id="SSF50891">
    <property type="entry name" value="Cyclophilin-like"/>
    <property type="match status" value="1"/>
</dbReference>
<accession>A0A2P5CV68</accession>
<dbReference type="PRINTS" id="PR00153">
    <property type="entry name" value="CSAPPISMRASE"/>
</dbReference>
<dbReference type="AlphaFoldDB" id="A0A2P5CV68"/>
<comment type="caution">
    <text evidence="10">The sequence shown here is derived from an EMBL/GenBank/DDBJ whole genome shotgun (WGS) entry which is preliminary data.</text>
</comment>
<dbReference type="Pfam" id="PF00160">
    <property type="entry name" value="Pro_isomerase"/>
    <property type="match status" value="1"/>
</dbReference>
<dbReference type="FunFam" id="2.40.100.10:FF:000074">
    <property type="entry name" value="Peptidyl-prolyl cis-trans isomerase"/>
    <property type="match status" value="1"/>
</dbReference>
<keyword evidence="7 10" id="KW-0413">Isomerase</keyword>
<evidence type="ECO:0000256" key="3">
    <source>
        <dbReference type="ARBA" id="ARBA00007365"/>
    </source>
</evidence>
<comment type="similarity">
    <text evidence="3 7">Belongs to the cyclophilin-type PPIase family.</text>
</comment>
<dbReference type="PANTHER" id="PTHR47269">
    <property type="entry name" value="PEPTIDYL-PROLYL CIS-TRANS ISOMERASE CYP21-4"/>
    <property type="match status" value="1"/>
</dbReference>
<comment type="catalytic activity">
    <reaction evidence="1 7">
        <text>[protein]-peptidylproline (omega=180) = [protein]-peptidylproline (omega=0)</text>
        <dbReference type="Rhea" id="RHEA:16237"/>
        <dbReference type="Rhea" id="RHEA-COMP:10747"/>
        <dbReference type="Rhea" id="RHEA-COMP:10748"/>
        <dbReference type="ChEBI" id="CHEBI:83833"/>
        <dbReference type="ChEBI" id="CHEBI:83834"/>
        <dbReference type="EC" id="5.2.1.8"/>
    </reaction>
</comment>
<dbReference type="OrthoDB" id="271386at2759"/>
<evidence type="ECO:0000256" key="1">
    <source>
        <dbReference type="ARBA" id="ARBA00000971"/>
    </source>
</evidence>
<evidence type="ECO:0000256" key="5">
    <source>
        <dbReference type="ARBA" id="ARBA00023110"/>
    </source>
</evidence>
<dbReference type="InterPro" id="IPR029000">
    <property type="entry name" value="Cyclophilin-like_dom_sf"/>
</dbReference>
<evidence type="ECO:0000256" key="8">
    <source>
        <dbReference type="SAM" id="Phobius"/>
    </source>
</evidence>
<gene>
    <name evidence="10" type="ORF">PanWU01x14_121400</name>
</gene>
<reference evidence="11" key="1">
    <citation type="submission" date="2016-06" db="EMBL/GenBank/DDBJ databases">
        <title>Parallel loss of symbiosis genes in relatives of nitrogen-fixing non-legume Parasponia.</title>
        <authorList>
            <person name="Van Velzen R."/>
            <person name="Holmer R."/>
            <person name="Bu F."/>
            <person name="Rutten L."/>
            <person name="Van Zeijl A."/>
            <person name="Liu W."/>
            <person name="Santuari L."/>
            <person name="Cao Q."/>
            <person name="Sharma T."/>
            <person name="Shen D."/>
            <person name="Roswanjaya Y."/>
            <person name="Wardhani T."/>
            <person name="Kalhor M.S."/>
            <person name="Jansen J."/>
            <person name="Van den Hoogen J."/>
            <person name="Gungor B."/>
            <person name="Hartog M."/>
            <person name="Hontelez J."/>
            <person name="Verver J."/>
            <person name="Yang W.-C."/>
            <person name="Schijlen E."/>
            <person name="Repin R."/>
            <person name="Schilthuizen M."/>
            <person name="Schranz E."/>
            <person name="Heidstra R."/>
            <person name="Miyata K."/>
            <person name="Fedorova E."/>
            <person name="Kohlen W."/>
            <person name="Bisseling T."/>
            <person name="Smit S."/>
            <person name="Geurts R."/>
        </authorList>
    </citation>
    <scope>NUCLEOTIDE SEQUENCE [LARGE SCALE GENOMIC DNA]</scope>
    <source>
        <strain evidence="11">cv. WU1-14</strain>
    </source>
</reference>
<proteinExistence type="inferred from homology"/>
<evidence type="ECO:0000256" key="6">
    <source>
        <dbReference type="ARBA" id="ARBA00023186"/>
    </source>
</evidence>
<evidence type="ECO:0000256" key="7">
    <source>
        <dbReference type="RuleBase" id="RU363019"/>
    </source>
</evidence>
<evidence type="ECO:0000313" key="11">
    <source>
        <dbReference type="Proteomes" id="UP000237105"/>
    </source>
</evidence>
<dbReference type="EC" id="5.2.1.8" evidence="7"/>
<evidence type="ECO:0000259" key="9">
    <source>
        <dbReference type="PROSITE" id="PS50072"/>
    </source>
</evidence>
<dbReference type="EMBL" id="JXTB01000092">
    <property type="protein sequence ID" value="PON64963.1"/>
    <property type="molecule type" value="Genomic_DNA"/>
</dbReference>
<keyword evidence="11" id="KW-1185">Reference proteome</keyword>
<dbReference type="PANTHER" id="PTHR47269:SF1">
    <property type="entry name" value="PEPTIDYL-PROLYL CIS-TRANS ISOMERASE CYP21-4"/>
    <property type="match status" value="1"/>
</dbReference>
<dbReference type="GO" id="GO:0003755">
    <property type="term" value="F:peptidyl-prolyl cis-trans isomerase activity"/>
    <property type="evidence" value="ECO:0007669"/>
    <property type="project" value="UniProtKB-UniRule"/>
</dbReference>